<dbReference type="Proteomes" id="UP000703661">
    <property type="component" value="Unassembled WGS sequence"/>
</dbReference>
<accession>A0A9P6MJJ0</accession>
<gene>
    <name evidence="2" type="ORF">BGZ80_005766</name>
</gene>
<dbReference type="AlphaFoldDB" id="A0A9P6MJJ0"/>
<proteinExistence type="predicted"/>
<comment type="caution">
    <text evidence="2">The sequence shown here is derived from an EMBL/GenBank/DDBJ whole genome shotgun (WGS) entry which is preliminary data.</text>
</comment>
<name>A0A9P6MJJ0_9FUNG</name>
<protein>
    <submittedName>
        <fullName evidence="2">Uncharacterized protein</fullName>
    </submittedName>
</protein>
<keyword evidence="3" id="KW-1185">Reference proteome</keyword>
<dbReference type="OrthoDB" id="2360307at2759"/>
<feature type="chain" id="PRO_5040163372" evidence="1">
    <location>
        <begin position="23"/>
        <end position="234"/>
    </location>
</feature>
<evidence type="ECO:0000313" key="2">
    <source>
        <dbReference type="EMBL" id="KAG0003623.1"/>
    </source>
</evidence>
<evidence type="ECO:0000313" key="3">
    <source>
        <dbReference type="Proteomes" id="UP000703661"/>
    </source>
</evidence>
<feature type="signal peptide" evidence="1">
    <location>
        <begin position="1"/>
        <end position="22"/>
    </location>
</feature>
<evidence type="ECO:0000256" key="1">
    <source>
        <dbReference type="SAM" id="SignalP"/>
    </source>
</evidence>
<sequence length="234" mass="24829">MRISTFVSAAFGLALFTASTQALPTPNSAVDLLKRGDDNIMNSLVKLFVKEQSKLLVDACVDLQTNVCADVIVKVNANVNVLGIKSHVEVKDLEVRTKVDSDAEVKALINADVNTLVIANIDAHVRAVVGGICSVLDHACLKKNAHTIVADVVALINVDIQKLIVQVKADVAAHVKVRVTAHLKKLAVNAGIAKADVSAIVRLRSDIDVHLKAFVKACAEVLVDAKLIAKVAAL</sequence>
<keyword evidence="1" id="KW-0732">Signal</keyword>
<organism evidence="2 3">
    <name type="scientific">Entomortierella chlamydospora</name>
    <dbReference type="NCBI Taxonomy" id="101097"/>
    <lineage>
        <taxon>Eukaryota</taxon>
        <taxon>Fungi</taxon>
        <taxon>Fungi incertae sedis</taxon>
        <taxon>Mucoromycota</taxon>
        <taxon>Mortierellomycotina</taxon>
        <taxon>Mortierellomycetes</taxon>
        <taxon>Mortierellales</taxon>
        <taxon>Mortierellaceae</taxon>
        <taxon>Entomortierella</taxon>
    </lineage>
</organism>
<dbReference type="EMBL" id="JAAAID010002834">
    <property type="protein sequence ID" value="KAG0003623.1"/>
    <property type="molecule type" value="Genomic_DNA"/>
</dbReference>
<reference evidence="2" key="1">
    <citation type="journal article" date="2020" name="Fungal Divers.">
        <title>Resolving the Mortierellaceae phylogeny through synthesis of multi-gene phylogenetics and phylogenomics.</title>
        <authorList>
            <person name="Vandepol N."/>
            <person name="Liber J."/>
            <person name="Desiro A."/>
            <person name="Na H."/>
            <person name="Kennedy M."/>
            <person name="Barry K."/>
            <person name="Grigoriev I.V."/>
            <person name="Miller A.N."/>
            <person name="O'Donnell K."/>
            <person name="Stajich J.E."/>
            <person name="Bonito G."/>
        </authorList>
    </citation>
    <scope>NUCLEOTIDE SEQUENCE</scope>
    <source>
        <strain evidence="2">NRRL 2769</strain>
    </source>
</reference>